<dbReference type="Pfam" id="PF01541">
    <property type="entry name" value="GIY-YIG"/>
    <property type="match status" value="1"/>
</dbReference>
<sequence length="96" mass="11381">MQRGGCVYIISNKNRSVFYIGVTANLYTRTSEHKQGIGSAFTKKYNCTDLVYYETFGSIEEAIKREKQLKEWKRAWKERLIKESNPEMRDLYDDLK</sequence>
<comment type="similarity">
    <text evidence="1">Belongs to the UPF0213 family.</text>
</comment>
<dbReference type="Gene3D" id="3.40.1440.10">
    <property type="entry name" value="GIY-YIG endonuclease"/>
    <property type="match status" value="1"/>
</dbReference>
<dbReference type="OrthoDB" id="1495241at2"/>
<proteinExistence type="inferred from homology"/>
<protein>
    <submittedName>
        <fullName evidence="3">GIY-YIG nuclease superfamily protein</fullName>
    </submittedName>
</protein>
<evidence type="ECO:0000313" key="4">
    <source>
        <dbReference type="Proteomes" id="UP000011910"/>
    </source>
</evidence>
<keyword evidence="4" id="KW-1185">Reference proteome</keyword>
<accession>M7NUD8</accession>
<dbReference type="STRING" id="1279009.ADICEAN_02766"/>
<feature type="domain" description="GIY-YIG" evidence="2">
    <location>
        <begin position="3"/>
        <end position="79"/>
    </location>
</feature>
<dbReference type="Proteomes" id="UP000011910">
    <property type="component" value="Unassembled WGS sequence"/>
</dbReference>
<dbReference type="SMART" id="SM00465">
    <property type="entry name" value="GIYc"/>
    <property type="match status" value="1"/>
</dbReference>
<dbReference type="RefSeq" id="WP_009196154.1">
    <property type="nucleotide sequence ID" value="NZ_AODQ01000073.1"/>
</dbReference>
<dbReference type="InterPro" id="IPR050190">
    <property type="entry name" value="UPF0213_domain"/>
</dbReference>
<dbReference type="CDD" id="cd10448">
    <property type="entry name" value="GIY-YIG_unchar_3"/>
    <property type="match status" value="1"/>
</dbReference>
<dbReference type="AlphaFoldDB" id="M7NUD8"/>
<name>M7NUD8_9BACT</name>
<dbReference type="PANTHER" id="PTHR34477">
    <property type="entry name" value="UPF0213 PROTEIN YHBQ"/>
    <property type="match status" value="1"/>
</dbReference>
<evidence type="ECO:0000259" key="2">
    <source>
        <dbReference type="PROSITE" id="PS50164"/>
    </source>
</evidence>
<dbReference type="PANTHER" id="PTHR34477:SF5">
    <property type="entry name" value="BSL5627 PROTEIN"/>
    <property type="match status" value="1"/>
</dbReference>
<dbReference type="EMBL" id="AODQ01000073">
    <property type="protein sequence ID" value="EMR02104.1"/>
    <property type="molecule type" value="Genomic_DNA"/>
</dbReference>
<dbReference type="SUPFAM" id="SSF82771">
    <property type="entry name" value="GIY-YIG endonuclease"/>
    <property type="match status" value="1"/>
</dbReference>
<dbReference type="InterPro" id="IPR000305">
    <property type="entry name" value="GIY-YIG_endonuc"/>
</dbReference>
<organism evidence="3 4">
    <name type="scientific">Cesiribacter andamanensis AMV16</name>
    <dbReference type="NCBI Taxonomy" id="1279009"/>
    <lineage>
        <taxon>Bacteria</taxon>
        <taxon>Pseudomonadati</taxon>
        <taxon>Bacteroidota</taxon>
        <taxon>Cytophagia</taxon>
        <taxon>Cytophagales</taxon>
        <taxon>Cesiribacteraceae</taxon>
        <taxon>Cesiribacter</taxon>
    </lineage>
</organism>
<dbReference type="PROSITE" id="PS50164">
    <property type="entry name" value="GIY_YIG"/>
    <property type="match status" value="1"/>
</dbReference>
<evidence type="ECO:0000313" key="3">
    <source>
        <dbReference type="EMBL" id="EMR02104.1"/>
    </source>
</evidence>
<dbReference type="eggNOG" id="COG2827">
    <property type="taxonomic scope" value="Bacteria"/>
</dbReference>
<comment type="caution">
    <text evidence="3">The sequence shown here is derived from an EMBL/GenBank/DDBJ whole genome shotgun (WGS) entry which is preliminary data.</text>
</comment>
<dbReference type="InterPro" id="IPR035901">
    <property type="entry name" value="GIY-YIG_endonuc_sf"/>
</dbReference>
<reference evidence="3 4" key="1">
    <citation type="journal article" date="2013" name="Genome Announc.">
        <title>Draft Genome Sequence of Cesiribacter andamanensis Strain AMV16T, Isolated from a Soil Sample from a Mud Volcano in the Andaman Islands, India.</title>
        <authorList>
            <person name="Shivaji S."/>
            <person name="Ara S."/>
            <person name="Begum Z."/>
            <person name="Srinivas T.N."/>
            <person name="Singh A."/>
            <person name="Kumar Pinnaka A."/>
        </authorList>
    </citation>
    <scope>NUCLEOTIDE SEQUENCE [LARGE SCALE GENOMIC DNA]</scope>
    <source>
        <strain evidence="3 4">AMV16</strain>
    </source>
</reference>
<gene>
    <name evidence="3" type="ORF">ADICEAN_02766</name>
</gene>
<evidence type="ECO:0000256" key="1">
    <source>
        <dbReference type="ARBA" id="ARBA00007435"/>
    </source>
</evidence>